<dbReference type="KEGG" id="fes:HER31_03945"/>
<feature type="domain" description="VOC" evidence="1">
    <location>
        <begin position="8"/>
        <end position="122"/>
    </location>
</feature>
<dbReference type="InterPro" id="IPR041581">
    <property type="entry name" value="Glyoxalase_6"/>
</dbReference>
<reference evidence="2 3" key="1">
    <citation type="submission" date="2020-04" db="EMBL/GenBank/DDBJ databases">
        <title>Ferrimonas sp. S7 isolated from sea water.</title>
        <authorList>
            <person name="Bae S.S."/>
            <person name="Baek K."/>
        </authorList>
    </citation>
    <scope>NUCLEOTIDE SEQUENCE [LARGE SCALE GENOMIC DNA]</scope>
    <source>
        <strain evidence="2 3">S7</strain>
    </source>
</reference>
<dbReference type="EMBL" id="CP051180">
    <property type="protein sequence ID" value="QIZ76116.1"/>
    <property type="molecule type" value="Genomic_DNA"/>
</dbReference>
<dbReference type="RefSeq" id="WP_168659376.1">
    <property type="nucleotide sequence ID" value="NZ_CP051180.1"/>
</dbReference>
<proteinExistence type="predicted"/>
<dbReference type="AlphaFoldDB" id="A0A6H1UD31"/>
<dbReference type="Gene3D" id="3.10.180.10">
    <property type="entry name" value="2,3-Dihydroxybiphenyl 1,2-Dioxygenase, domain 1"/>
    <property type="match status" value="1"/>
</dbReference>
<dbReference type="PANTHER" id="PTHR33993:SF14">
    <property type="entry name" value="GB|AAF24581.1"/>
    <property type="match status" value="1"/>
</dbReference>
<organism evidence="2 3">
    <name type="scientific">Ferrimonas lipolytica</name>
    <dbReference type="NCBI Taxonomy" id="2724191"/>
    <lineage>
        <taxon>Bacteria</taxon>
        <taxon>Pseudomonadati</taxon>
        <taxon>Pseudomonadota</taxon>
        <taxon>Gammaproteobacteria</taxon>
        <taxon>Alteromonadales</taxon>
        <taxon>Ferrimonadaceae</taxon>
        <taxon>Ferrimonas</taxon>
    </lineage>
</organism>
<name>A0A6H1UD31_9GAMM</name>
<gene>
    <name evidence="2" type="ORF">HER31_03945</name>
</gene>
<accession>A0A6H1UD31</accession>
<dbReference type="PROSITE" id="PS51819">
    <property type="entry name" value="VOC"/>
    <property type="match status" value="1"/>
</dbReference>
<dbReference type="InterPro" id="IPR037523">
    <property type="entry name" value="VOC_core"/>
</dbReference>
<dbReference type="SUPFAM" id="SSF54593">
    <property type="entry name" value="Glyoxalase/Bleomycin resistance protein/Dihydroxybiphenyl dioxygenase"/>
    <property type="match status" value="1"/>
</dbReference>
<protein>
    <submittedName>
        <fullName evidence="2">VOC family protein</fullName>
    </submittedName>
</protein>
<dbReference type="Pfam" id="PF18029">
    <property type="entry name" value="Glyoxalase_6"/>
    <property type="match status" value="1"/>
</dbReference>
<evidence type="ECO:0000313" key="2">
    <source>
        <dbReference type="EMBL" id="QIZ76116.1"/>
    </source>
</evidence>
<evidence type="ECO:0000259" key="1">
    <source>
        <dbReference type="PROSITE" id="PS51819"/>
    </source>
</evidence>
<dbReference type="Proteomes" id="UP000501602">
    <property type="component" value="Chromosome"/>
</dbReference>
<dbReference type="PANTHER" id="PTHR33993">
    <property type="entry name" value="GLYOXALASE-RELATED"/>
    <property type="match status" value="1"/>
</dbReference>
<sequence>MTKAKVGEFLWQDLTVANADGVADFYAQVVGWEKKAVPMGDYSDHGMMVADEMKAGICHNQGENAAIPPQWLLYVAVADLATSVATVSALGGKILVAPKAMGEDQFAVIEDPAGAVLALYQQA</sequence>
<dbReference type="InterPro" id="IPR029068">
    <property type="entry name" value="Glyas_Bleomycin-R_OHBP_Dase"/>
</dbReference>
<dbReference type="InterPro" id="IPR052164">
    <property type="entry name" value="Anthracycline_SecMetBiosynth"/>
</dbReference>
<evidence type="ECO:0000313" key="3">
    <source>
        <dbReference type="Proteomes" id="UP000501602"/>
    </source>
</evidence>
<keyword evidence="3" id="KW-1185">Reference proteome</keyword>